<gene>
    <name evidence="2" type="ORF">NNL22_14315</name>
</gene>
<dbReference type="RefSeq" id="WP_251811214.1">
    <property type="nucleotide sequence ID" value="NZ_CP101527.1"/>
</dbReference>
<dbReference type="Pfam" id="PF02754">
    <property type="entry name" value="CCG"/>
    <property type="match status" value="2"/>
</dbReference>
<evidence type="ECO:0000313" key="3">
    <source>
        <dbReference type="Proteomes" id="UP001164472"/>
    </source>
</evidence>
<organism evidence="2 3">
    <name type="scientific">Alkalimarinus sediminis</name>
    <dbReference type="NCBI Taxonomy" id="1632866"/>
    <lineage>
        <taxon>Bacteria</taxon>
        <taxon>Pseudomonadati</taxon>
        <taxon>Pseudomonadota</taxon>
        <taxon>Gammaproteobacteria</taxon>
        <taxon>Alteromonadales</taxon>
        <taxon>Alteromonadaceae</taxon>
        <taxon>Alkalimarinus</taxon>
    </lineage>
</organism>
<dbReference type="GO" id="GO:0005829">
    <property type="term" value="C:cytosol"/>
    <property type="evidence" value="ECO:0007669"/>
    <property type="project" value="TreeGrafter"/>
</dbReference>
<protein>
    <submittedName>
        <fullName evidence="2">(Fe-S)-binding protein</fullName>
    </submittedName>
</protein>
<dbReference type="EMBL" id="CP101527">
    <property type="protein sequence ID" value="UZW74185.1"/>
    <property type="molecule type" value="Genomic_DNA"/>
</dbReference>
<dbReference type="AlphaFoldDB" id="A0A9E8HH59"/>
<dbReference type="KEGG" id="asem:NNL22_14315"/>
<proteinExistence type="predicted"/>
<accession>A0A9E8HH59</accession>
<dbReference type="PANTHER" id="PTHR30296">
    <property type="entry name" value="UNCHARACTERIZED PROTEIN YKGE"/>
    <property type="match status" value="1"/>
</dbReference>
<dbReference type="GO" id="GO:0016491">
    <property type="term" value="F:oxidoreductase activity"/>
    <property type="evidence" value="ECO:0007669"/>
    <property type="project" value="UniProtKB-ARBA"/>
</dbReference>
<feature type="domain" description="Cysteine-rich" evidence="1">
    <location>
        <begin position="16"/>
        <end position="97"/>
    </location>
</feature>
<dbReference type="InterPro" id="IPR004017">
    <property type="entry name" value="Cys_rich_dom"/>
</dbReference>
<name>A0A9E8HH59_9ALTE</name>
<dbReference type="PANTHER" id="PTHR30296:SF0">
    <property type="entry name" value="LACTATE UTILIZATION PROTEIN A"/>
    <property type="match status" value="1"/>
</dbReference>
<evidence type="ECO:0000313" key="2">
    <source>
        <dbReference type="EMBL" id="UZW74185.1"/>
    </source>
</evidence>
<feature type="domain" description="Cysteine-rich" evidence="1">
    <location>
        <begin position="144"/>
        <end position="228"/>
    </location>
</feature>
<reference evidence="2" key="1">
    <citation type="submission" date="2022-07" db="EMBL/GenBank/DDBJ databases">
        <title>Alkalimarinus sp. nov., isolated from gut of a Alitta virens.</title>
        <authorList>
            <person name="Yang A.I."/>
            <person name="Shin N.-R."/>
        </authorList>
    </citation>
    <scope>NUCLEOTIDE SEQUENCE</scope>
    <source>
        <strain evidence="2">FA028</strain>
    </source>
</reference>
<sequence>MTTTANMSAKQQPSQVYFFGTCLIDLFYPEAGLSAIELLEREGIQVHYPQAQTCCGQPAFNSGYNDEAIAVAAKQIELLSDPIPVIVPSASCAAMMKHHYPTLFENHPMSSKANELASRVYELTEFLVRVLDISLTDKGTPVKIAMHTSCSARREMAVTEDGFSLIRQLKNVSIVEPERASECCGFGGTFAIKQPEISAAMAEDKCQAIHNTGASKMISGDCGCLMNLNGVMEKTNRGIKGEHLASFIIDRTRT</sequence>
<dbReference type="Proteomes" id="UP001164472">
    <property type="component" value="Chromosome"/>
</dbReference>
<keyword evidence="3" id="KW-1185">Reference proteome</keyword>
<evidence type="ECO:0000259" key="1">
    <source>
        <dbReference type="Pfam" id="PF02754"/>
    </source>
</evidence>